<dbReference type="PANTHER" id="PTHR46268:SF8">
    <property type="entry name" value="UNIVERSAL STRESS PROTEIN SLL1388"/>
    <property type="match status" value="1"/>
</dbReference>
<feature type="domain" description="UspA" evidence="2">
    <location>
        <begin position="1"/>
        <end position="132"/>
    </location>
</feature>
<organism evidence="3 4">
    <name type="scientific">Rubidibacter lacunae KORDI 51-2</name>
    <dbReference type="NCBI Taxonomy" id="582515"/>
    <lineage>
        <taxon>Bacteria</taxon>
        <taxon>Bacillati</taxon>
        <taxon>Cyanobacteriota</taxon>
        <taxon>Cyanophyceae</taxon>
        <taxon>Oscillatoriophycideae</taxon>
        <taxon>Chroococcales</taxon>
        <taxon>Aphanothecaceae</taxon>
        <taxon>Rubidibacter</taxon>
    </lineage>
</organism>
<sequence>MLKRILLADSGTGHTEEMLEYLLDLPSLQRATLSLLHVVPPQASAQGMTEKWEDGAKVLAGALQRLKLDPQRVTTILRQGEPKDTVLQVADELDADLIVMGSRGLKRLESILENSVSQYVFQLTSRPMLLVKDDIYVKKLKRLMVAVDKSKAASYCLELALFLVREISGGQLFLTYVDKALDPSEGVQTHVRGDAAPELKAAIARAKQFGIEPSCLVTGGQAGPTICQLAGDKNVDLLILGSPDRRPTVAKSLPDLDRLLGGSLSDYVRVHANCPVLLGRTSV</sequence>
<reference evidence="3 4" key="1">
    <citation type="submission" date="2013-05" db="EMBL/GenBank/DDBJ databases">
        <title>Draft genome sequence of Rubidibacter lacunae KORDI 51-2.</title>
        <authorList>
            <person name="Choi D.H."/>
            <person name="Noh J.H."/>
            <person name="Kwon K.-K."/>
            <person name="Lee J.-H."/>
            <person name="Ryu J.-Y."/>
        </authorList>
    </citation>
    <scope>NUCLEOTIDE SEQUENCE [LARGE SCALE GENOMIC DNA]</scope>
    <source>
        <strain evidence="3 4">KORDI 51-2</strain>
    </source>
</reference>
<keyword evidence="4" id="KW-1185">Reference proteome</keyword>
<dbReference type="PANTHER" id="PTHR46268">
    <property type="entry name" value="STRESS RESPONSE PROTEIN NHAX"/>
    <property type="match status" value="1"/>
</dbReference>
<dbReference type="InterPro" id="IPR014729">
    <property type="entry name" value="Rossmann-like_a/b/a_fold"/>
</dbReference>
<evidence type="ECO:0000313" key="4">
    <source>
        <dbReference type="Proteomes" id="UP000016960"/>
    </source>
</evidence>
<protein>
    <submittedName>
        <fullName evidence="3">Universal stress protein UspA</fullName>
    </submittedName>
</protein>
<dbReference type="AlphaFoldDB" id="U5DR99"/>
<feature type="domain" description="UspA" evidence="2">
    <location>
        <begin position="141"/>
        <end position="278"/>
    </location>
</feature>
<dbReference type="Gene3D" id="3.40.50.620">
    <property type="entry name" value="HUPs"/>
    <property type="match status" value="2"/>
</dbReference>
<dbReference type="InterPro" id="IPR006016">
    <property type="entry name" value="UspA"/>
</dbReference>
<dbReference type="Pfam" id="PF00582">
    <property type="entry name" value="Usp"/>
    <property type="match status" value="2"/>
</dbReference>
<gene>
    <name evidence="3" type="ORF">KR51_00000180</name>
</gene>
<dbReference type="SUPFAM" id="SSF52402">
    <property type="entry name" value="Adenine nucleotide alpha hydrolases-like"/>
    <property type="match status" value="2"/>
</dbReference>
<dbReference type="RefSeq" id="WP_022603665.1">
    <property type="nucleotide sequence ID" value="NZ_ASSJ01000001.1"/>
</dbReference>
<name>U5DR99_9CHRO</name>
<dbReference type="InterPro" id="IPR006015">
    <property type="entry name" value="Universal_stress_UspA"/>
</dbReference>
<evidence type="ECO:0000259" key="2">
    <source>
        <dbReference type="Pfam" id="PF00582"/>
    </source>
</evidence>
<dbReference type="OrthoDB" id="9777884at2"/>
<dbReference type="CDD" id="cd00293">
    <property type="entry name" value="USP-like"/>
    <property type="match status" value="2"/>
</dbReference>
<dbReference type="EMBL" id="ASSJ01000001">
    <property type="protein sequence ID" value="ERN43129.1"/>
    <property type="molecule type" value="Genomic_DNA"/>
</dbReference>
<dbReference type="STRING" id="582515.KR51_00000180"/>
<evidence type="ECO:0000256" key="1">
    <source>
        <dbReference type="ARBA" id="ARBA00008791"/>
    </source>
</evidence>
<dbReference type="PRINTS" id="PR01438">
    <property type="entry name" value="UNVRSLSTRESS"/>
</dbReference>
<comment type="caution">
    <text evidence="3">The sequence shown here is derived from an EMBL/GenBank/DDBJ whole genome shotgun (WGS) entry which is preliminary data.</text>
</comment>
<evidence type="ECO:0000313" key="3">
    <source>
        <dbReference type="EMBL" id="ERN43129.1"/>
    </source>
</evidence>
<proteinExistence type="inferred from homology"/>
<dbReference type="eggNOG" id="COG0589">
    <property type="taxonomic scope" value="Bacteria"/>
</dbReference>
<accession>U5DR99</accession>
<dbReference type="InParanoid" id="U5DR99"/>
<dbReference type="PATRIC" id="fig|582515.4.peg.21"/>
<comment type="similarity">
    <text evidence="1">Belongs to the universal stress protein A family.</text>
</comment>
<dbReference type="Proteomes" id="UP000016960">
    <property type="component" value="Unassembled WGS sequence"/>
</dbReference>